<name>A0A6G1CWJ1_9ORYZ</name>
<reference evidence="1 2" key="1">
    <citation type="submission" date="2019-11" db="EMBL/GenBank/DDBJ databases">
        <title>Whole genome sequence of Oryza granulata.</title>
        <authorList>
            <person name="Li W."/>
        </authorList>
    </citation>
    <scope>NUCLEOTIDE SEQUENCE [LARGE SCALE GENOMIC DNA]</scope>
    <source>
        <strain evidence="2">cv. Menghai</strain>
        <tissue evidence="1">Leaf</tissue>
    </source>
</reference>
<dbReference type="AlphaFoldDB" id="A0A6G1CWJ1"/>
<accession>A0A6G1CWJ1</accession>
<protein>
    <submittedName>
        <fullName evidence="1">Uncharacterized protein</fullName>
    </submittedName>
</protein>
<organism evidence="1 2">
    <name type="scientific">Oryza meyeriana var. granulata</name>
    <dbReference type="NCBI Taxonomy" id="110450"/>
    <lineage>
        <taxon>Eukaryota</taxon>
        <taxon>Viridiplantae</taxon>
        <taxon>Streptophyta</taxon>
        <taxon>Embryophyta</taxon>
        <taxon>Tracheophyta</taxon>
        <taxon>Spermatophyta</taxon>
        <taxon>Magnoliopsida</taxon>
        <taxon>Liliopsida</taxon>
        <taxon>Poales</taxon>
        <taxon>Poaceae</taxon>
        <taxon>BOP clade</taxon>
        <taxon>Oryzoideae</taxon>
        <taxon>Oryzeae</taxon>
        <taxon>Oryzinae</taxon>
        <taxon>Oryza</taxon>
        <taxon>Oryza meyeriana</taxon>
    </lineage>
</organism>
<gene>
    <name evidence="1" type="ORF">E2562_034494</name>
</gene>
<evidence type="ECO:0000313" key="1">
    <source>
        <dbReference type="EMBL" id="KAF0904419.1"/>
    </source>
</evidence>
<keyword evidence="2" id="KW-1185">Reference proteome</keyword>
<proteinExistence type="predicted"/>
<dbReference type="EMBL" id="SPHZ02000008">
    <property type="protein sequence ID" value="KAF0904419.1"/>
    <property type="molecule type" value="Genomic_DNA"/>
</dbReference>
<sequence length="79" mass="7678">MEVFGGGAPQPLALGDGGGAMGVAAVVDGFEETGDGQRAWRLCDKRAGGRGALSLSPAPLLVGPKPAVTRVGFGTGSGP</sequence>
<comment type="caution">
    <text evidence="1">The sequence shown here is derived from an EMBL/GenBank/DDBJ whole genome shotgun (WGS) entry which is preliminary data.</text>
</comment>
<dbReference type="Proteomes" id="UP000479710">
    <property type="component" value="Unassembled WGS sequence"/>
</dbReference>
<evidence type="ECO:0000313" key="2">
    <source>
        <dbReference type="Proteomes" id="UP000479710"/>
    </source>
</evidence>